<dbReference type="InterPro" id="IPR008920">
    <property type="entry name" value="TF_FadR/GntR_C"/>
</dbReference>
<dbReference type="InterPro" id="IPR000524">
    <property type="entry name" value="Tscrpt_reg_HTH_GntR"/>
</dbReference>
<dbReference type="OrthoDB" id="8638122at2"/>
<reference evidence="5 6" key="1">
    <citation type="submission" date="2016-01" db="EMBL/GenBank/DDBJ databases">
        <authorList>
            <person name="Oliw E.H."/>
        </authorList>
    </citation>
    <scope>NUCLEOTIDE SEQUENCE [LARGE SCALE GENOMIC DNA]</scope>
    <source>
        <strain evidence="5 6">FRB97</strain>
    </source>
</reference>
<protein>
    <submittedName>
        <fullName evidence="5">Transcriptional regulator</fullName>
    </submittedName>
</protein>
<keyword evidence="6" id="KW-1185">Reference proteome</keyword>
<dbReference type="SUPFAM" id="SSF48008">
    <property type="entry name" value="GntR ligand-binding domain-like"/>
    <property type="match status" value="1"/>
</dbReference>
<accession>A0A250AVJ0</accession>
<dbReference type="SMART" id="SM00895">
    <property type="entry name" value="FCD"/>
    <property type="match status" value="1"/>
</dbReference>
<keyword evidence="3" id="KW-0804">Transcription</keyword>
<dbReference type="GO" id="GO:0003677">
    <property type="term" value="F:DNA binding"/>
    <property type="evidence" value="ECO:0007669"/>
    <property type="project" value="UniProtKB-KW"/>
</dbReference>
<keyword evidence="2" id="KW-0238">DNA-binding</keyword>
<evidence type="ECO:0000256" key="2">
    <source>
        <dbReference type="ARBA" id="ARBA00023125"/>
    </source>
</evidence>
<evidence type="ECO:0000256" key="3">
    <source>
        <dbReference type="ARBA" id="ARBA00023163"/>
    </source>
</evidence>
<dbReference type="GO" id="GO:0003700">
    <property type="term" value="F:DNA-binding transcription factor activity"/>
    <property type="evidence" value="ECO:0007669"/>
    <property type="project" value="InterPro"/>
</dbReference>
<feature type="domain" description="HTH gntR-type" evidence="4">
    <location>
        <begin position="5"/>
        <end position="72"/>
    </location>
</feature>
<evidence type="ECO:0000313" key="5">
    <source>
        <dbReference type="EMBL" id="ATA17993.1"/>
    </source>
</evidence>
<dbReference type="PROSITE" id="PS50949">
    <property type="entry name" value="HTH_GNTR"/>
    <property type="match status" value="1"/>
</dbReference>
<dbReference type="Gene3D" id="1.10.10.10">
    <property type="entry name" value="Winged helix-like DNA-binding domain superfamily/Winged helix DNA-binding domain"/>
    <property type="match status" value="1"/>
</dbReference>
<dbReference type="SMART" id="SM00345">
    <property type="entry name" value="HTH_GNTR"/>
    <property type="match status" value="1"/>
</dbReference>
<name>A0A250AVJ0_9GAMM</name>
<dbReference type="RefSeq" id="WP_095844589.1">
    <property type="nucleotide sequence ID" value="NZ_CP014136.1"/>
</dbReference>
<dbReference type="InterPro" id="IPR036390">
    <property type="entry name" value="WH_DNA-bd_sf"/>
</dbReference>
<dbReference type="InterPro" id="IPR011711">
    <property type="entry name" value="GntR_C"/>
</dbReference>
<dbReference type="AlphaFoldDB" id="A0A250AVJ0"/>
<gene>
    <name evidence="5" type="ORF">AWC35_00745</name>
</gene>
<dbReference type="EMBL" id="CP014136">
    <property type="protein sequence ID" value="ATA17993.1"/>
    <property type="molecule type" value="Genomic_DNA"/>
</dbReference>
<proteinExistence type="predicted"/>
<dbReference type="Pfam" id="PF07729">
    <property type="entry name" value="FCD"/>
    <property type="match status" value="1"/>
</dbReference>
<dbReference type="PANTHER" id="PTHR43537:SF5">
    <property type="entry name" value="UXU OPERON TRANSCRIPTIONAL REGULATOR"/>
    <property type="match status" value="1"/>
</dbReference>
<dbReference type="Gene3D" id="1.20.120.530">
    <property type="entry name" value="GntR ligand-binding domain-like"/>
    <property type="match status" value="1"/>
</dbReference>
<sequence length="211" mass="23913">MEQLKSVLVNVANDLAMDISKGVFPPGSWLKQVELTQRYACSRSEVRRALDQLVSERLVQHVPNRGYHVYSPNEQQRRNISEIRATLECAAAPGIVAHIDEQTLATLRSCAEQFEHETHYGNLLQQYEANLAFHRALLAPCPNHDLIELIFDLRSRVPSAPLGQWTSHARVVKSSQEHFAMVAALEQRDTAALVELLQQHILQDDNPRRHG</sequence>
<evidence type="ECO:0000313" key="6">
    <source>
        <dbReference type="Proteomes" id="UP000217182"/>
    </source>
</evidence>
<dbReference type="SUPFAM" id="SSF46785">
    <property type="entry name" value="Winged helix' DNA-binding domain"/>
    <property type="match status" value="1"/>
</dbReference>
<dbReference type="KEGG" id="gqu:AWC35_00745"/>
<dbReference type="PANTHER" id="PTHR43537">
    <property type="entry name" value="TRANSCRIPTIONAL REGULATOR, GNTR FAMILY"/>
    <property type="match status" value="1"/>
</dbReference>
<organism evidence="5 6">
    <name type="scientific">Gibbsiella quercinecans</name>
    <dbReference type="NCBI Taxonomy" id="929813"/>
    <lineage>
        <taxon>Bacteria</taxon>
        <taxon>Pseudomonadati</taxon>
        <taxon>Pseudomonadota</taxon>
        <taxon>Gammaproteobacteria</taxon>
        <taxon>Enterobacterales</taxon>
        <taxon>Yersiniaceae</taxon>
        <taxon>Gibbsiella</taxon>
    </lineage>
</organism>
<dbReference type="Pfam" id="PF00392">
    <property type="entry name" value="GntR"/>
    <property type="match status" value="1"/>
</dbReference>
<evidence type="ECO:0000256" key="1">
    <source>
        <dbReference type="ARBA" id="ARBA00023015"/>
    </source>
</evidence>
<evidence type="ECO:0000259" key="4">
    <source>
        <dbReference type="PROSITE" id="PS50949"/>
    </source>
</evidence>
<keyword evidence="1" id="KW-0805">Transcription regulation</keyword>
<dbReference type="Proteomes" id="UP000217182">
    <property type="component" value="Chromosome"/>
</dbReference>
<dbReference type="InterPro" id="IPR036388">
    <property type="entry name" value="WH-like_DNA-bd_sf"/>
</dbReference>